<dbReference type="Pfam" id="PF02518">
    <property type="entry name" value="HATPase_c"/>
    <property type="match status" value="1"/>
</dbReference>
<dbReference type="InterPro" id="IPR029016">
    <property type="entry name" value="GAF-like_dom_sf"/>
</dbReference>
<dbReference type="PROSITE" id="PS50113">
    <property type="entry name" value="PAC"/>
    <property type="match status" value="2"/>
</dbReference>
<dbReference type="SUPFAM" id="SSF55874">
    <property type="entry name" value="ATPase domain of HSP90 chaperone/DNA topoisomerase II/histidine kinase"/>
    <property type="match status" value="1"/>
</dbReference>
<dbReference type="PROSITE" id="PS50109">
    <property type="entry name" value="HIS_KIN"/>
    <property type="match status" value="1"/>
</dbReference>
<dbReference type="CDD" id="cd00156">
    <property type="entry name" value="REC"/>
    <property type="match status" value="1"/>
</dbReference>
<dbReference type="RefSeq" id="WP_345685876.1">
    <property type="nucleotide sequence ID" value="NZ_BAABRO010000012.1"/>
</dbReference>
<dbReference type="InterPro" id="IPR036097">
    <property type="entry name" value="HisK_dim/P_sf"/>
</dbReference>
<evidence type="ECO:0000259" key="9">
    <source>
        <dbReference type="PROSITE" id="PS50110"/>
    </source>
</evidence>
<dbReference type="CDD" id="cd00130">
    <property type="entry name" value="PAS"/>
    <property type="match status" value="4"/>
</dbReference>
<keyword evidence="13" id="KW-1185">Reference proteome</keyword>
<dbReference type="InterPro" id="IPR005467">
    <property type="entry name" value="His_kinase_dom"/>
</dbReference>
<dbReference type="InterPro" id="IPR000014">
    <property type="entry name" value="PAS"/>
</dbReference>
<dbReference type="InterPro" id="IPR001789">
    <property type="entry name" value="Sig_transdc_resp-reg_receiver"/>
</dbReference>
<dbReference type="PANTHER" id="PTHR43047:SF72">
    <property type="entry name" value="OSMOSENSING HISTIDINE PROTEIN KINASE SLN1"/>
    <property type="match status" value="1"/>
</dbReference>
<proteinExistence type="predicted"/>
<dbReference type="SUPFAM" id="SSF52172">
    <property type="entry name" value="CheY-like"/>
    <property type="match status" value="2"/>
</dbReference>
<feature type="domain" description="Response regulatory" evidence="9">
    <location>
        <begin position="1293"/>
        <end position="1406"/>
    </location>
</feature>
<dbReference type="SMART" id="SM00065">
    <property type="entry name" value="GAF"/>
    <property type="match status" value="2"/>
</dbReference>
<dbReference type="SUPFAM" id="SSF47384">
    <property type="entry name" value="Homodimeric domain of signal transducing histidine kinase"/>
    <property type="match status" value="1"/>
</dbReference>
<dbReference type="EMBL" id="BAABRO010000012">
    <property type="protein sequence ID" value="GAA5509097.1"/>
    <property type="molecule type" value="Genomic_DNA"/>
</dbReference>
<comment type="caution">
    <text evidence="12">The sequence shown here is derived from an EMBL/GenBank/DDBJ whole genome shotgun (WGS) entry which is preliminary data.</text>
</comment>
<dbReference type="InterPro" id="IPR013655">
    <property type="entry name" value="PAS_fold_3"/>
</dbReference>
<dbReference type="SMART" id="SM00091">
    <property type="entry name" value="PAS"/>
    <property type="match status" value="4"/>
</dbReference>
<dbReference type="Gene3D" id="1.10.287.130">
    <property type="match status" value="1"/>
</dbReference>
<keyword evidence="5 12" id="KW-0418">Kinase</keyword>
<dbReference type="CDD" id="cd17574">
    <property type="entry name" value="REC_OmpR"/>
    <property type="match status" value="1"/>
</dbReference>
<dbReference type="SMART" id="SM00388">
    <property type="entry name" value="HisKA"/>
    <property type="match status" value="1"/>
</dbReference>
<dbReference type="Gene3D" id="3.30.565.10">
    <property type="entry name" value="Histidine kinase-like ATPase, C-terminal domain"/>
    <property type="match status" value="1"/>
</dbReference>
<evidence type="ECO:0000256" key="1">
    <source>
        <dbReference type="ARBA" id="ARBA00000085"/>
    </source>
</evidence>
<feature type="region of interest" description="Disordered" evidence="7">
    <location>
        <begin position="1533"/>
        <end position="1554"/>
    </location>
</feature>
<accession>A0ABP9VVC7</accession>
<dbReference type="CDD" id="cd16922">
    <property type="entry name" value="HATPase_EvgS-ArcB-TorS-like"/>
    <property type="match status" value="1"/>
</dbReference>
<dbReference type="InterPro" id="IPR003661">
    <property type="entry name" value="HisK_dim/P_dom"/>
</dbReference>
<evidence type="ECO:0000313" key="13">
    <source>
        <dbReference type="Proteomes" id="UP001416858"/>
    </source>
</evidence>
<dbReference type="Pfam" id="PF13426">
    <property type="entry name" value="PAS_9"/>
    <property type="match status" value="3"/>
</dbReference>
<dbReference type="EC" id="2.7.13.3" evidence="2"/>
<dbReference type="Pfam" id="PF08447">
    <property type="entry name" value="PAS_3"/>
    <property type="match status" value="1"/>
</dbReference>
<feature type="domain" description="Histidine kinase" evidence="8">
    <location>
        <begin position="1048"/>
        <end position="1270"/>
    </location>
</feature>
<dbReference type="InterPro" id="IPR004358">
    <property type="entry name" value="Sig_transdc_His_kin-like_C"/>
</dbReference>
<dbReference type="NCBIfam" id="TIGR00229">
    <property type="entry name" value="sensory_box"/>
    <property type="match status" value="3"/>
</dbReference>
<dbReference type="InterPro" id="IPR036890">
    <property type="entry name" value="HATPase_C_sf"/>
</dbReference>
<evidence type="ECO:0000259" key="11">
    <source>
        <dbReference type="PROSITE" id="PS50113"/>
    </source>
</evidence>
<dbReference type="Gene3D" id="3.30.450.20">
    <property type="entry name" value="PAS domain"/>
    <property type="match status" value="5"/>
</dbReference>
<feature type="modified residue" description="4-aspartylphosphate" evidence="6">
    <location>
        <position position="1342"/>
    </location>
</feature>
<feature type="domain" description="Response regulatory" evidence="9">
    <location>
        <begin position="1413"/>
        <end position="1529"/>
    </location>
</feature>
<dbReference type="CDD" id="cd00082">
    <property type="entry name" value="HisKA"/>
    <property type="match status" value="1"/>
</dbReference>
<dbReference type="SMART" id="SM00387">
    <property type="entry name" value="HATPase_c"/>
    <property type="match status" value="1"/>
</dbReference>
<dbReference type="Pfam" id="PF00072">
    <property type="entry name" value="Response_reg"/>
    <property type="match status" value="2"/>
</dbReference>
<dbReference type="SMART" id="SM00086">
    <property type="entry name" value="PAC"/>
    <property type="match status" value="4"/>
</dbReference>
<evidence type="ECO:0000259" key="8">
    <source>
        <dbReference type="PROSITE" id="PS50109"/>
    </source>
</evidence>
<keyword evidence="3 6" id="KW-0597">Phosphoprotein</keyword>
<feature type="domain" description="PAS" evidence="10">
    <location>
        <begin position="644"/>
        <end position="720"/>
    </location>
</feature>
<name>A0ABP9VVC7_9BACT</name>
<dbReference type="GO" id="GO:0016301">
    <property type="term" value="F:kinase activity"/>
    <property type="evidence" value="ECO:0007669"/>
    <property type="project" value="UniProtKB-KW"/>
</dbReference>
<keyword evidence="4" id="KW-0808">Transferase</keyword>
<dbReference type="Pfam" id="PF13185">
    <property type="entry name" value="GAF_2"/>
    <property type="match status" value="1"/>
</dbReference>
<dbReference type="InterPro" id="IPR003018">
    <property type="entry name" value="GAF"/>
</dbReference>
<dbReference type="PROSITE" id="PS50112">
    <property type="entry name" value="PAS"/>
    <property type="match status" value="4"/>
</dbReference>
<dbReference type="InterPro" id="IPR035965">
    <property type="entry name" value="PAS-like_dom_sf"/>
</dbReference>
<dbReference type="SUPFAM" id="SSF55785">
    <property type="entry name" value="PYP-like sensor domain (PAS domain)"/>
    <property type="match status" value="5"/>
</dbReference>
<dbReference type="SMART" id="SM00448">
    <property type="entry name" value="REC"/>
    <property type="match status" value="2"/>
</dbReference>
<feature type="domain" description="PAS" evidence="10">
    <location>
        <begin position="771"/>
        <end position="820"/>
    </location>
</feature>
<reference evidence="12 13" key="1">
    <citation type="submission" date="2024-02" db="EMBL/GenBank/DDBJ databases">
        <title>Rhodopirellula caenicola NBRC 110016.</title>
        <authorList>
            <person name="Ichikawa N."/>
            <person name="Katano-Makiyama Y."/>
            <person name="Hidaka K."/>
        </authorList>
    </citation>
    <scope>NUCLEOTIDE SEQUENCE [LARGE SCALE GENOMIC DNA]</scope>
    <source>
        <strain evidence="12 13">NBRC 110016</strain>
    </source>
</reference>
<protein>
    <recommendedName>
        <fullName evidence="2">histidine kinase</fullName>
        <ecNumber evidence="2">2.7.13.3</ecNumber>
    </recommendedName>
</protein>
<dbReference type="Gene3D" id="3.30.450.40">
    <property type="match status" value="2"/>
</dbReference>
<feature type="domain" description="PAC" evidence="11">
    <location>
        <begin position="843"/>
        <end position="899"/>
    </location>
</feature>
<comment type="catalytic activity">
    <reaction evidence="1">
        <text>ATP + protein L-histidine = ADP + protein N-phospho-L-histidine.</text>
        <dbReference type="EC" id="2.7.13.3"/>
    </reaction>
</comment>
<evidence type="ECO:0000256" key="2">
    <source>
        <dbReference type="ARBA" id="ARBA00012438"/>
    </source>
</evidence>
<dbReference type="InterPro" id="IPR011006">
    <property type="entry name" value="CheY-like_superfamily"/>
</dbReference>
<dbReference type="Gene3D" id="3.40.50.2300">
    <property type="match status" value="2"/>
</dbReference>
<evidence type="ECO:0000313" key="12">
    <source>
        <dbReference type="EMBL" id="GAA5509097.1"/>
    </source>
</evidence>
<dbReference type="InterPro" id="IPR000700">
    <property type="entry name" value="PAS-assoc_C"/>
</dbReference>
<feature type="domain" description="PAC" evidence="11">
    <location>
        <begin position="978"/>
        <end position="1030"/>
    </location>
</feature>
<dbReference type="InterPro" id="IPR003594">
    <property type="entry name" value="HATPase_dom"/>
</dbReference>
<dbReference type="PANTHER" id="PTHR43047">
    <property type="entry name" value="TWO-COMPONENT HISTIDINE PROTEIN KINASE"/>
    <property type="match status" value="1"/>
</dbReference>
<dbReference type="Pfam" id="PF01590">
    <property type="entry name" value="GAF"/>
    <property type="match status" value="1"/>
</dbReference>
<evidence type="ECO:0000256" key="4">
    <source>
        <dbReference type="ARBA" id="ARBA00022679"/>
    </source>
</evidence>
<gene>
    <name evidence="12" type="primary">rcsC_26</name>
    <name evidence="12" type="ORF">Rcae01_04566</name>
</gene>
<dbReference type="PROSITE" id="PS50110">
    <property type="entry name" value="RESPONSE_REGULATORY"/>
    <property type="match status" value="2"/>
</dbReference>
<dbReference type="Pfam" id="PF00512">
    <property type="entry name" value="HisKA"/>
    <property type="match status" value="1"/>
</dbReference>
<dbReference type="SUPFAM" id="SSF55781">
    <property type="entry name" value="GAF domain-like"/>
    <property type="match status" value="2"/>
</dbReference>
<dbReference type="PRINTS" id="PR00344">
    <property type="entry name" value="BCTRLSENSOR"/>
</dbReference>
<evidence type="ECO:0000256" key="5">
    <source>
        <dbReference type="ARBA" id="ARBA00022777"/>
    </source>
</evidence>
<feature type="domain" description="PAS" evidence="10">
    <location>
        <begin position="216"/>
        <end position="286"/>
    </location>
</feature>
<evidence type="ECO:0000256" key="6">
    <source>
        <dbReference type="PROSITE-ProRule" id="PRU00169"/>
    </source>
</evidence>
<feature type="modified residue" description="4-aspartylphosphate" evidence="6">
    <location>
        <position position="1462"/>
    </location>
</feature>
<organism evidence="12 13">
    <name type="scientific">Novipirellula caenicola</name>
    <dbReference type="NCBI Taxonomy" id="1536901"/>
    <lineage>
        <taxon>Bacteria</taxon>
        <taxon>Pseudomonadati</taxon>
        <taxon>Planctomycetota</taxon>
        <taxon>Planctomycetia</taxon>
        <taxon>Pirellulales</taxon>
        <taxon>Pirellulaceae</taxon>
        <taxon>Novipirellula</taxon>
    </lineage>
</organism>
<evidence type="ECO:0000256" key="7">
    <source>
        <dbReference type="SAM" id="MobiDB-lite"/>
    </source>
</evidence>
<sequence length="1554" mass="173299">MTPHDNAQPATPNTEISKDSQNLEQLSACALPFSPAAIPENESDRLAALRRYQILDTLPEKEFDDLTSLAAQLFQTPIALVSLVDEKRQWFKATVGLDASETPRKLAFCGHALLQDDVLVVPDAHLDVRFANNPLVVGEPHVRFYAGAPLVTPDGFALGTLCVIDTQPRTPDDAQITALKRLARQVVSQLELRRHLMQMKTLTDESQRALVALRDSEERYRVVAETASDALITIDDLSRIIYVNPAAERIFGYPAAELIGQSITALMQPELQDRHREGLRRYLETGQPQIPWTGVEVMGRHRSGSPIPLEISFGKYEREGRTYFTGILRDVTRRQAAQMRWDAQHRVTRILAESTSLEQAAPPMLEVICRCLDWSAGELWTIDAEHQQLRCMSQYPQTQSAFSEATHRSRFRPGEGLPGRIWQNASPVWIESIASEDLFQRTATALQEGLHSGIGVPIMIDGKVYGAITFFDRKALPFDQERIDQLVSVSLQIGQLVERKQAEQERQEMERFAVGTVDGLASQIAIIDETGEILATNRAWREFAETNQARDSVGIGVGANYLQVCDHAAARHSAEAAEVAAGIRAVLAGDRGHFEIEYPCHAPAQKRWFTARVTRFAGAGATRAVISHENITHRKLAEAALVLSEERMQRIAANVPGLVFQAIRSSDRQLRLPYISEGARELLETDTEQIAADPQKLIDAIHPEDRLSFDQSMSEAAEDLRPWKWEGRIQLPSGQHRWVYGAARLQKLPTGAVAYDGLLIDITERKQATEELLLLKVALEQTNTGIVISDARQPDCPLIYVNRPFEQLSGYSAEEVIGRNCRFLQGRGTEPAAVSQLRDAVSNGTECRVVIKNYRKDGALFWNELRISPVRDHLGRLTHFIGMQNDITERIRSEKTQRRLARYNKLLLESTAEGIYGMDLRGNLTFVNPSATAILGLDDSEVLGKSAHSLMHHSFPDGAPYPVADCPIFRALETGEVVRLEDQVFWRNDGTSFPVACVASPIIEDGEVEGAVVAFSDITERLRTQYDLQEAKDAAEIANQAKSHFLANMSHELRTPLNAVLGYSEMLQEDAQDLGHEELLPDLQKIHSAGRHLLSLINDLLDLSKIEAGKMTIYNETFDIATILREIAATVEPLVRINDNRLEVKIAAEVGTMYADVTKVKQLLYNLLSNAAKFSSDGEIRLTVERDDVDNESWITFCVADTGIGMTDEQLDRLFQPFIQADDSTTRRFGGTGLGLALTRRFCQLMGGEVSVRSEPGCGSVFTIRLPTAQSPQIPAIENTEDDRTTDDEGAPVALVVDDDPAARDLLTRFFRRQGFRVELAANGDEALVHARAHLPAVITLDVMMPRLDGWATLAALKADSQLTDVPVIMLTVVNEKGIGYALGAAEYLTKPIDRPRLAEVLRKLRIQHLVDNVLVIDDDEVARASVRKVFQDLDVFVVEAENGQVALDRIGEKPPQLILLDLVMPVMDGFEFLDHLRKLPEMQDIPVVVLTARDLTPEERTELSGKVEQVFNKLSWTCEDLQMELRRILSEFQHQPPPNQNDLAESSDEVTRI</sequence>
<evidence type="ECO:0000256" key="3">
    <source>
        <dbReference type="ARBA" id="ARBA00022553"/>
    </source>
</evidence>
<evidence type="ECO:0000259" key="10">
    <source>
        <dbReference type="PROSITE" id="PS50112"/>
    </source>
</evidence>
<dbReference type="Proteomes" id="UP001416858">
    <property type="component" value="Unassembled WGS sequence"/>
</dbReference>
<feature type="domain" description="PAS" evidence="10">
    <location>
        <begin position="907"/>
        <end position="952"/>
    </location>
</feature>
<dbReference type="InterPro" id="IPR001610">
    <property type="entry name" value="PAC"/>
</dbReference>